<name>A0A7S4S3C7_9STRA</name>
<dbReference type="EMBL" id="HBNS01036685">
    <property type="protein sequence ID" value="CAE4633363.1"/>
    <property type="molecule type" value="Transcribed_RNA"/>
</dbReference>
<sequence length="964" mass="107926">MEYQQEKNNSSDLASASPDNTKTASTMTDGIAAGRTNPFMPQPKDPLTLALLPRDMLTGEEGLKRIQKGMNGVERHSIEELDGFEYEPSHSSYLDINLVMVASYLGNVIMLKHWIEEVGVNPNVRNGELTTALIQAIANKRYEARDYLLSLDCIEIGLPEAAALAYRDLVPKLIIEYDSRPPEEKPYGMAGADIAFIFSGLSGDIDWVLTLMKNASNVNVGQDNDVGNVGRSAALSGNVDLVRKLVNGHGVQLESNLSRRPIAFEALCSPDMMQFFIEELKISSLSEWNDSWNTLLDSALLNRFTSSINYLLDKKSAKTWDSWSETRPIEHSIFIWNAPEITKKLLPSLHPGCVQQVLRQAMRLGDYRIVQILVDKYGANVSDAPDDYVTVLEEAIWSGSIELVKYILKKDPETLKFRHSNGYNAFVAAAKSGNNEIFELFSQKLPDYLNYTFWSGMTLLMVACSEPSSAVVKLLLDERFYETHCRGKALDVNTACDNGNTALWYVVQSGFAKNVDLILSKREWLGLKELQHQHKINDLFVRACMSERFADLIDCFERHGLFFDNVSSSSLSMTAAENGTLFEADPCQVHRLIALDKRAGLHVPNEVLLCAIICHAPNWAIDRGIVAKIISTFLEKEDALNSRTVFEQVLARCDKTSLKLLDFSKLLCDFTPAGLVLIVLRNSEMKDGTSRKAPHPKLTERRGAFLQWILRVMQKEESETSYDDELTYKVLRAVVSADLSLRIVSSIAQPKNCSKGHLISLLQLSCKYCQLDNCKMICDALSSTTKIVEVRCKDEMNLVLAALCNTQLSDTGRKERFALVSWLVLACKVDLSHTDKNGTNALMLAAGLGYPRLFNWICENIESPNWAAQDNKGKTLLYYAIKGGNLQIVQKTMQFSENDDCGEDGEKPIHVAGGRHYFIMPSKAVIYRLSKKPCNSVKTMIVERTEKNQFTLRQPKGNLLCSDT</sequence>
<gene>
    <name evidence="4" type="ORF">DBRI00130_LOCUS28656</name>
</gene>
<keyword evidence="1" id="KW-0677">Repeat</keyword>
<dbReference type="Pfam" id="PF12796">
    <property type="entry name" value="Ank_2"/>
    <property type="match status" value="2"/>
</dbReference>
<dbReference type="AlphaFoldDB" id="A0A7S4S3C7"/>
<dbReference type="SUPFAM" id="SSF48403">
    <property type="entry name" value="Ankyrin repeat"/>
    <property type="match status" value="3"/>
</dbReference>
<dbReference type="Gene3D" id="1.25.40.20">
    <property type="entry name" value="Ankyrin repeat-containing domain"/>
    <property type="match status" value="3"/>
</dbReference>
<evidence type="ECO:0000313" key="4">
    <source>
        <dbReference type="EMBL" id="CAE4633363.1"/>
    </source>
</evidence>
<feature type="compositionally biased region" description="Polar residues" evidence="3">
    <location>
        <begin position="1"/>
        <end position="28"/>
    </location>
</feature>
<feature type="region of interest" description="Disordered" evidence="3">
    <location>
        <begin position="1"/>
        <end position="44"/>
    </location>
</feature>
<dbReference type="SMART" id="SM00248">
    <property type="entry name" value="ANK"/>
    <property type="match status" value="10"/>
</dbReference>
<proteinExistence type="predicted"/>
<dbReference type="PANTHER" id="PTHR24198:SF165">
    <property type="entry name" value="ANKYRIN REPEAT-CONTAINING PROTEIN-RELATED"/>
    <property type="match status" value="1"/>
</dbReference>
<reference evidence="4" key="1">
    <citation type="submission" date="2021-01" db="EMBL/GenBank/DDBJ databases">
        <authorList>
            <person name="Corre E."/>
            <person name="Pelletier E."/>
            <person name="Niang G."/>
            <person name="Scheremetjew M."/>
            <person name="Finn R."/>
            <person name="Kale V."/>
            <person name="Holt S."/>
            <person name="Cochrane G."/>
            <person name="Meng A."/>
            <person name="Brown T."/>
            <person name="Cohen L."/>
        </authorList>
    </citation>
    <scope>NUCLEOTIDE SEQUENCE</scope>
    <source>
        <strain evidence="4">GSO104</strain>
    </source>
</reference>
<evidence type="ECO:0000256" key="1">
    <source>
        <dbReference type="ARBA" id="ARBA00022737"/>
    </source>
</evidence>
<organism evidence="4">
    <name type="scientific">Ditylum brightwellii</name>
    <dbReference type="NCBI Taxonomy" id="49249"/>
    <lineage>
        <taxon>Eukaryota</taxon>
        <taxon>Sar</taxon>
        <taxon>Stramenopiles</taxon>
        <taxon>Ochrophyta</taxon>
        <taxon>Bacillariophyta</taxon>
        <taxon>Mediophyceae</taxon>
        <taxon>Lithodesmiophycidae</taxon>
        <taxon>Lithodesmiales</taxon>
        <taxon>Lithodesmiaceae</taxon>
        <taxon>Ditylum</taxon>
    </lineage>
</organism>
<protein>
    <submittedName>
        <fullName evidence="4">Uncharacterized protein</fullName>
    </submittedName>
</protein>
<evidence type="ECO:0000256" key="2">
    <source>
        <dbReference type="ARBA" id="ARBA00023043"/>
    </source>
</evidence>
<dbReference type="InterPro" id="IPR002110">
    <property type="entry name" value="Ankyrin_rpt"/>
</dbReference>
<accession>A0A7S4S3C7</accession>
<dbReference type="InterPro" id="IPR036770">
    <property type="entry name" value="Ankyrin_rpt-contain_sf"/>
</dbReference>
<dbReference type="PANTHER" id="PTHR24198">
    <property type="entry name" value="ANKYRIN REPEAT AND PROTEIN KINASE DOMAIN-CONTAINING PROTEIN"/>
    <property type="match status" value="1"/>
</dbReference>
<keyword evidence="2" id="KW-0040">ANK repeat</keyword>
<evidence type="ECO:0000256" key="3">
    <source>
        <dbReference type="SAM" id="MobiDB-lite"/>
    </source>
</evidence>